<evidence type="ECO:0000313" key="1">
    <source>
        <dbReference type="EMBL" id="APB32576.1"/>
    </source>
</evidence>
<protein>
    <submittedName>
        <fullName evidence="1">Uncharacterized protein</fullName>
    </submittedName>
</protein>
<dbReference type="Proteomes" id="UP000180235">
    <property type="component" value="Chromosome"/>
</dbReference>
<gene>
    <name evidence="1" type="ORF">GlitD10_0273</name>
</gene>
<dbReference type="KEGG" id="glt:GlitD10_0273"/>
<dbReference type="AlphaFoldDB" id="A0A1J0A9F7"/>
<reference evidence="1 2" key="1">
    <citation type="submission" date="2016-10" db="EMBL/GenBank/DDBJ databases">
        <title>Description of Gloeomargarita lithophora gen. nov., sp. nov., a thylakoid-bearing basal-branching cyanobacterium with intracellular carbonates, and proposal for Gloeomargaritales ord. nov.</title>
        <authorList>
            <person name="Moreira D."/>
            <person name="Tavera R."/>
            <person name="Benzerara K."/>
            <person name="Skouri-Panet F."/>
            <person name="Couradeau E."/>
            <person name="Gerard E."/>
            <person name="Loussert C."/>
            <person name="Novelo E."/>
            <person name="Zivanovic Y."/>
            <person name="Lopez-Garcia P."/>
        </authorList>
    </citation>
    <scope>NUCLEOTIDE SEQUENCE [LARGE SCALE GENOMIC DNA]</scope>
    <source>
        <strain evidence="1 2">D10</strain>
    </source>
</reference>
<dbReference type="EMBL" id="CP017675">
    <property type="protein sequence ID" value="APB32576.1"/>
    <property type="molecule type" value="Genomic_DNA"/>
</dbReference>
<organism evidence="1 2">
    <name type="scientific">Gloeomargarita lithophora Alchichica-D10</name>
    <dbReference type="NCBI Taxonomy" id="1188229"/>
    <lineage>
        <taxon>Bacteria</taxon>
        <taxon>Bacillati</taxon>
        <taxon>Cyanobacteriota</taxon>
        <taxon>Cyanophyceae</taxon>
        <taxon>Gloeomargaritales</taxon>
        <taxon>Gloeomargaritaceae</taxon>
        <taxon>Gloeomargarita</taxon>
    </lineage>
</organism>
<evidence type="ECO:0000313" key="2">
    <source>
        <dbReference type="Proteomes" id="UP000180235"/>
    </source>
</evidence>
<name>A0A1J0A9F7_9CYAN</name>
<proteinExistence type="predicted"/>
<accession>A0A1J0A9F7</accession>
<sequence length="151" mass="17519">MINSTHNTSIGFYHVNPKIPLGFLAQIKAFDCETEFSPEKYLVTSNASTNPFDYPPGFDAIHLPANTDYKVILKTHYQRLQKAISTWNLSPTPLHSLEDILAMQKRMQQAKNSHRKRIGYITQKELNRFKVDPQIAQEVGRKLRERFTRET</sequence>
<keyword evidence="2" id="KW-1185">Reference proteome</keyword>